<dbReference type="PANTHER" id="PTHR16431:SF1">
    <property type="entry name" value="NEUROGENIC PROTEIN MASTERMIND"/>
    <property type="match status" value="1"/>
</dbReference>
<evidence type="ECO:0000256" key="12">
    <source>
        <dbReference type="SAM" id="Coils"/>
    </source>
</evidence>
<keyword evidence="11" id="KW-0137">Centromere</keyword>
<dbReference type="InterPro" id="IPR004910">
    <property type="entry name" value="Yippee/Mis18/Cereblon"/>
</dbReference>
<keyword evidence="16" id="KW-1185">Reference proteome</keyword>
<dbReference type="GO" id="GO:0000785">
    <property type="term" value="C:chromatin"/>
    <property type="evidence" value="ECO:0007669"/>
    <property type="project" value="TreeGrafter"/>
</dbReference>
<dbReference type="GO" id="GO:0005634">
    <property type="term" value="C:nucleus"/>
    <property type="evidence" value="ECO:0007669"/>
    <property type="project" value="UniProtKB-SubCell"/>
</dbReference>
<evidence type="ECO:0000256" key="4">
    <source>
        <dbReference type="ARBA" id="ARBA00022454"/>
    </source>
</evidence>
<dbReference type="GO" id="GO:0034080">
    <property type="term" value="P:CENP-A containing chromatin assembly"/>
    <property type="evidence" value="ECO:0007669"/>
    <property type="project" value="TreeGrafter"/>
</dbReference>
<evidence type="ECO:0000256" key="6">
    <source>
        <dbReference type="ARBA" id="ARBA00022723"/>
    </source>
</evidence>
<keyword evidence="7" id="KW-0498">Mitosis</keyword>
<evidence type="ECO:0000256" key="5">
    <source>
        <dbReference type="ARBA" id="ARBA00022618"/>
    </source>
</evidence>
<keyword evidence="8" id="KW-0862">Zinc</keyword>
<dbReference type="Proteomes" id="UP000828390">
    <property type="component" value="Unassembled WGS sequence"/>
</dbReference>
<comment type="subcellular location">
    <subcellularLocation>
        <location evidence="3">Chromosome</location>
        <location evidence="3">Centromere</location>
    </subcellularLocation>
    <subcellularLocation>
        <location evidence="2">Nucleus</location>
    </subcellularLocation>
</comment>
<keyword evidence="6" id="KW-0479">Metal-binding</keyword>
<keyword evidence="5" id="KW-0132">Cell division</keyword>
<organism evidence="15 16">
    <name type="scientific">Dreissena polymorpha</name>
    <name type="common">Zebra mussel</name>
    <name type="synonym">Mytilus polymorpha</name>
    <dbReference type="NCBI Taxonomy" id="45954"/>
    <lineage>
        <taxon>Eukaryota</taxon>
        <taxon>Metazoa</taxon>
        <taxon>Spiralia</taxon>
        <taxon>Lophotrochozoa</taxon>
        <taxon>Mollusca</taxon>
        <taxon>Bivalvia</taxon>
        <taxon>Autobranchia</taxon>
        <taxon>Heteroconchia</taxon>
        <taxon>Euheterodonta</taxon>
        <taxon>Imparidentia</taxon>
        <taxon>Neoheterodontei</taxon>
        <taxon>Myida</taxon>
        <taxon>Dreissenoidea</taxon>
        <taxon>Dreissenidae</taxon>
        <taxon>Dreissena</taxon>
    </lineage>
</organism>
<dbReference type="PROSITE" id="PS51793">
    <property type="entry name" value="MIS18"/>
    <property type="match status" value="1"/>
</dbReference>
<evidence type="ECO:0000313" key="15">
    <source>
        <dbReference type="EMBL" id="KAH3726035.1"/>
    </source>
</evidence>
<comment type="function">
    <text evidence="1">Required for recruitment of CENPA to centromeres and normal chromosome segregation during mitosis.</text>
</comment>
<keyword evidence="4" id="KW-0158">Chromosome</keyword>
<reference evidence="15" key="1">
    <citation type="journal article" date="2019" name="bioRxiv">
        <title>The Genome of the Zebra Mussel, Dreissena polymorpha: A Resource for Invasive Species Research.</title>
        <authorList>
            <person name="McCartney M.A."/>
            <person name="Auch B."/>
            <person name="Kono T."/>
            <person name="Mallez S."/>
            <person name="Zhang Y."/>
            <person name="Obille A."/>
            <person name="Becker A."/>
            <person name="Abrahante J.E."/>
            <person name="Garbe J."/>
            <person name="Badalamenti J.P."/>
            <person name="Herman A."/>
            <person name="Mangelson H."/>
            <person name="Liachko I."/>
            <person name="Sullivan S."/>
            <person name="Sone E.D."/>
            <person name="Koren S."/>
            <person name="Silverstein K.A.T."/>
            <person name="Beckman K.B."/>
            <person name="Gohl D.M."/>
        </authorList>
    </citation>
    <scope>NUCLEOTIDE SEQUENCE</scope>
    <source>
        <strain evidence="15">Duluth1</strain>
        <tissue evidence="15">Whole animal</tissue>
    </source>
</reference>
<evidence type="ECO:0000256" key="1">
    <source>
        <dbReference type="ARBA" id="ARBA00003694"/>
    </source>
</evidence>
<keyword evidence="9" id="KW-0539">Nucleus</keyword>
<evidence type="ECO:0000256" key="11">
    <source>
        <dbReference type="ARBA" id="ARBA00023328"/>
    </source>
</evidence>
<keyword evidence="12" id="KW-0175">Coiled coil</keyword>
<dbReference type="GO" id="GO:0046872">
    <property type="term" value="F:metal ion binding"/>
    <property type="evidence" value="ECO:0007669"/>
    <property type="project" value="UniProtKB-KW"/>
</dbReference>
<evidence type="ECO:0000256" key="10">
    <source>
        <dbReference type="ARBA" id="ARBA00023306"/>
    </source>
</evidence>
<dbReference type="EMBL" id="JAIWYP010000012">
    <property type="protein sequence ID" value="KAH3726035.1"/>
    <property type="molecule type" value="Genomic_DNA"/>
</dbReference>
<evidence type="ECO:0000256" key="3">
    <source>
        <dbReference type="ARBA" id="ARBA00004584"/>
    </source>
</evidence>
<evidence type="ECO:0000256" key="8">
    <source>
        <dbReference type="ARBA" id="ARBA00022833"/>
    </source>
</evidence>
<dbReference type="GO" id="GO:0000775">
    <property type="term" value="C:chromosome, centromeric region"/>
    <property type="evidence" value="ECO:0007669"/>
    <property type="project" value="UniProtKB-SubCell"/>
</dbReference>
<reference evidence="15" key="2">
    <citation type="submission" date="2020-11" db="EMBL/GenBank/DDBJ databases">
        <authorList>
            <person name="McCartney M.A."/>
            <person name="Auch B."/>
            <person name="Kono T."/>
            <person name="Mallez S."/>
            <person name="Becker A."/>
            <person name="Gohl D.M."/>
            <person name="Silverstein K.A.T."/>
            <person name="Koren S."/>
            <person name="Bechman K.B."/>
            <person name="Herman A."/>
            <person name="Abrahante J.E."/>
            <person name="Garbe J."/>
        </authorList>
    </citation>
    <scope>NUCLEOTIDE SEQUENCE</scope>
    <source>
        <strain evidence="15">Duluth1</strain>
        <tissue evidence="15">Whole animal</tissue>
    </source>
</reference>
<evidence type="ECO:0000259" key="14">
    <source>
        <dbReference type="PROSITE" id="PS51793"/>
    </source>
</evidence>
<dbReference type="PANTHER" id="PTHR16431">
    <property type="entry name" value="NEUROGENIC PROTEIN MASTERMIND"/>
    <property type="match status" value="1"/>
</dbReference>
<accession>A0A9D4CKM8</accession>
<comment type="caution">
    <text evidence="15">The sequence shown here is derived from an EMBL/GenBank/DDBJ whole genome shotgun (WGS) entry which is preliminary data.</text>
</comment>
<dbReference type="Pfam" id="PF03226">
    <property type="entry name" value="Yippee-Mis18"/>
    <property type="match status" value="1"/>
</dbReference>
<name>A0A9D4CKM8_DREPO</name>
<evidence type="ECO:0000256" key="2">
    <source>
        <dbReference type="ARBA" id="ARBA00004123"/>
    </source>
</evidence>
<sequence length="257" mass="27834">MAGIDSSIHSQKLEGETSSTSSFSNLELVIFQCVKCNSIIGDSMSWVAATKSLRSITLASATKCVGVKQTLQVGESGVDHGSNFHMVYCMGCETVLGKKYVASTPELDHLRGGFTFYVEKLNSYEVGSTAVPGSTGRDLTNKALDERIQKTQSMLENLERRLKEIEALVLSPSKRKSQLPCRTSQENALSECVETDSVSSTDVGAHSDGGMIQSDAGLRNYAGYSRAVTLQDSKNSAAMLTSDSEDSSKRFKRKRMA</sequence>
<gene>
    <name evidence="15" type="ORF">DPMN_051890</name>
</gene>
<dbReference type="AlphaFoldDB" id="A0A9D4CKM8"/>
<keyword evidence="10" id="KW-0131">Cell cycle</keyword>
<feature type="region of interest" description="Disordered" evidence="13">
    <location>
        <begin position="234"/>
        <end position="257"/>
    </location>
</feature>
<dbReference type="GO" id="GO:0007059">
    <property type="term" value="P:chromosome segregation"/>
    <property type="evidence" value="ECO:0007669"/>
    <property type="project" value="TreeGrafter"/>
</dbReference>
<dbReference type="InterPro" id="IPR034752">
    <property type="entry name" value="Mis18"/>
</dbReference>
<evidence type="ECO:0000256" key="9">
    <source>
        <dbReference type="ARBA" id="ARBA00023242"/>
    </source>
</evidence>
<feature type="coiled-coil region" evidence="12">
    <location>
        <begin position="141"/>
        <end position="168"/>
    </location>
</feature>
<evidence type="ECO:0000313" key="16">
    <source>
        <dbReference type="Proteomes" id="UP000828390"/>
    </source>
</evidence>
<evidence type="ECO:0000256" key="13">
    <source>
        <dbReference type="SAM" id="MobiDB-lite"/>
    </source>
</evidence>
<dbReference type="GO" id="GO:0051301">
    <property type="term" value="P:cell division"/>
    <property type="evidence" value="ECO:0007669"/>
    <property type="project" value="UniProtKB-KW"/>
</dbReference>
<proteinExistence type="predicted"/>
<protein>
    <recommendedName>
        <fullName evidence="14">Mis18 domain-containing protein</fullName>
    </recommendedName>
</protein>
<evidence type="ECO:0000256" key="7">
    <source>
        <dbReference type="ARBA" id="ARBA00022776"/>
    </source>
</evidence>
<feature type="domain" description="Mis18" evidence="14">
    <location>
        <begin position="28"/>
        <end position="126"/>
    </location>
</feature>
<dbReference type="OrthoDB" id="74210at2759"/>